<evidence type="ECO:0000256" key="2">
    <source>
        <dbReference type="ARBA" id="ARBA00023002"/>
    </source>
</evidence>
<evidence type="ECO:0000256" key="1">
    <source>
        <dbReference type="ARBA" id="ARBA00009986"/>
    </source>
</evidence>
<dbReference type="STRING" id="530584.SAMN05421630_103586"/>
<dbReference type="RefSeq" id="WP_091802320.1">
    <property type="nucleotide sequence ID" value="NZ_CP016353.1"/>
</dbReference>
<keyword evidence="4" id="KW-1185">Reference proteome</keyword>
<dbReference type="SUPFAM" id="SSF53720">
    <property type="entry name" value="ALDH-like"/>
    <property type="match status" value="1"/>
</dbReference>
<dbReference type="Gene3D" id="3.40.605.10">
    <property type="entry name" value="Aldehyde Dehydrogenase, Chain A, domain 1"/>
    <property type="match status" value="1"/>
</dbReference>
<dbReference type="PANTHER" id="PTHR42991:SF1">
    <property type="entry name" value="ALDEHYDE DEHYDROGENASE"/>
    <property type="match status" value="1"/>
</dbReference>
<dbReference type="PANTHER" id="PTHR42991">
    <property type="entry name" value="ALDEHYDE DEHYDROGENASE"/>
    <property type="match status" value="1"/>
</dbReference>
<dbReference type="InterPro" id="IPR015590">
    <property type="entry name" value="Aldehyde_DH_dom"/>
</dbReference>
<dbReference type="OrthoDB" id="6882680at2"/>
<dbReference type="EMBL" id="FMZE01000003">
    <property type="protein sequence ID" value="SDC77657.1"/>
    <property type="molecule type" value="Genomic_DNA"/>
</dbReference>
<keyword evidence="2" id="KW-0560">Oxidoreductase</keyword>
<name>A0A222VJV0_9PSEU</name>
<comment type="similarity">
    <text evidence="1">Belongs to the aldehyde dehydrogenase family.</text>
</comment>
<reference evidence="3 4" key="1">
    <citation type="submission" date="2016-10" db="EMBL/GenBank/DDBJ databases">
        <authorList>
            <person name="de Groot N.N."/>
        </authorList>
    </citation>
    <scope>NUCLEOTIDE SEQUENCE [LARGE SCALE GENOMIC DNA]</scope>
    <source>
        <strain evidence="3 4">CGMCC 4.5506</strain>
    </source>
</reference>
<dbReference type="AlphaFoldDB" id="A0A222VJV0"/>
<gene>
    <name evidence="3" type="ORF">SAMN05421630_103586</name>
</gene>
<dbReference type="InterPro" id="IPR016161">
    <property type="entry name" value="Ald_DH/histidinol_DH"/>
</dbReference>
<protein>
    <submittedName>
        <fullName evidence="3">Acyl-CoA reductase</fullName>
    </submittedName>
</protein>
<organism evidence="3 4">
    <name type="scientific">Prauserella marina</name>
    <dbReference type="NCBI Taxonomy" id="530584"/>
    <lineage>
        <taxon>Bacteria</taxon>
        <taxon>Bacillati</taxon>
        <taxon>Actinomycetota</taxon>
        <taxon>Actinomycetes</taxon>
        <taxon>Pseudonocardiales</taxon>
        <taxon>Pseudonocardiaceae</taxon>
        <taxon>Prauserella</taxon>
    </lineage>
</organism>
<dbReference type="InterPro" id="IPR016162">
    <property type="entry name" value="Ald_DH_N"/>
</dbReference>
<proteinExistence type="inferred from homology"/>
<dbReference type="Gene3D" id="3.40.309.10">
    <property type="entry name" value="Aldehyde Dehydrogenase, Chain A, domain 2"/>
    <property type="match status" value="1"/>
</dbReference>
<evidence type="ECO:0000313" key="3">
    <source>
        <dbReference type="EMBL" id="SDC77657.1"/>
    </source>
</evidence>
<accession>A0A222VJV0</accession>
<dbReference type="Pfam" id="PF00171">
    <property type="entry name" value="Aldedh"/>
    <property type="match status" value="2"/>
</dbReference>
<sequence length="444" mass="45746">MDAITPEPRAAWIAGRAERGHSTLPVLHPHDGTEVATVAVTEKDQVERAVAAAVPARDRIRRAPARERADRLERIALGIVRRADELAEIITAESGTPLRWAGDEVRTAVADFRAAAQLAPRLAGEMLLPSSARADGHHAHGSKVTLVRTVPRGPVLAVAPRVCAFGFAAHHAAAALAAGTSFLLVPPPGTPLGTLVLGEILAEAGLGKGDFSVLPVPDPSSLPADPRLTVATAVSPRKATGLVFADWPDLDGAAASIAESGTRQAGQCPSAIQRVVVEAPVADEFTAKLAEALAAQPVGDPYDTGVSVGPVLDDERAREVETWLDEAVGNGGKIRVGGSRMGTTIEPTLLTGLPLDGGEWRGTVDGPVLAVAVADSPAEMFAAAGGPRAGVFTGSVELAWRASTELDATGIVVGGVPAYGPPELSHTLRLIADDQTTTFSGFAL</sequence>
<dbReference type="KEGG" id="pmad:BAY61_03140"/>
<dbReference type="Proteomes" id="UP000199494">
    <property type="component" value="Unassembled WGS sequence"/>
</dbReference>
<dbReference type="InterPro" id="IPR016163">
    <property type="entry name" value="Ald_DH_C"/>
</dbReference>
<dbReference type="InterPro" id="IPR051020">
    <property type="entry name" value="ALDH-related_metabolic_enz"/>
</dbReference>
<evidence type="ECO:0000313" key="4">
    <source>
        <dbReference type="Proteomes" id="UP000199494"/>
    </source>
</evidence>
<dbReference type="GO" id="GO:0008911">
    <property type="term" value="F:lactaldehyde dehydrogenase (NAD+) activity"/>
    <property type="evidence" value="ECO:0007669"/>
    <property type="project" value="TreeGrafter"/>
</dbReference>